<dbReference type="Gene3D" id="2.60.40.2380">
    <property type="match status" value="1"/>
</dbReference>
<feature type="signal peptide" evidence="1">
    <location>
        <begin position="1"/>
        <end position="22"/>
    </location>
</feature>
<proteinExistence type="predicted"/>
<accession>A0AA42GJH6</accession>
<organism evidence="3 4">
    <name type="scientific">Ectopseudomonas oleovorans</name>
    <name type="common">Pseudomonas oleovorans</name>
    <dbReference type="NCBI Taxonomy" id="301"/>
    <lineage>
        <taxon>Bacteria</taxon>
        <taxon>Pseudomonadati</taxon>
        <taxon>Pseudomonadota</taxon>
        <taxon>Gammaproteobacteria</taxon>
        <taxon>Pseudomonadales</taxon>
        <taxon>Pseudomonadaceae</taxon>
        <taxon>Ectopseudomonas</taxon>
    </lineage>
</organism>
<evidence type="ECO:0000313" key="3">
    <source>
        <dbReference type="EMBL" id="MDH1338928.1"/>
    </source>
</evidence>
<reference evidence="3" key="1">
    <citation type="submission" date="2022-09" db="EMBL/GenBank/DDBJ databases">
        <title>Intensive care unit water sources are persistently colonized with multi-drug resistant bacteria and are the site of extensive horizontal gene transfer of antibiotic resistance genes.</title>
        <authorList>
            <person name="Diorio-Toth L."/>
        </authorList>
    </citation>
    <scope>NUCLEOTIDE SEQUENCE</scope>
    <source>
        <strain evidence="3">GD03704</strain>
    </source>
</reference>
<comment type="caution">
    <text evidence="3">The sequence shown here is derived from an EMBL/GenBank/DDBJ whole genome shotgun (WGS) entry which is preliminary data.</text>
</comment>
<feature type="domain" description="7TM-DISM receptor extracellular" evidence="2">
    <location>
        <begin position="47"/>
        <end position="119"/>
    </location>
</feature>
<protein>
    <recommendedName>
        <fullName evidence="2">7TM-DISM receptor extracellular domain-containing protein</fullName>
    </recommendedName>
</protein>
<dbReference type="AlphaFoldDB" id="A0AA42GJH6"/>
<evidence type="ECO:0000313" key="4">
    <source>
        <dbReference type="Proteomes" id="UP001161697"/>
    </source>
</evidence>
<dbReference type="EMBL" id="JAOCJE010000001">
    <property type="protein sequence ID" value="MDH1338928.1"/>
    <property type="molecule type" value="Genomic_DNA"/>
</dbReference>
<keyword evidence="1" id="KW-0732">Signal</keyword>
<evidence type="ECO:0000259" key="2">
    <source>
        <dbReference type="Pfam" id="PF07696"/>
    </source>
</evidence>
<gene>
    <name evidence="3" type="ORF">N5J11_06670</name>
</gene>
<dbReference type="Pfam" id="PF07696">
    <property type="entry name" value="7TMR-DISMED2"/>
    <property type="match status" value="1"/>
</dbReference>
<feature type="chain" id="PRO_5043278165" description="7TM-DISM receptor extracellular domain-containing protein" evidence="1">
    <location>
        <begin position="23"/>
        <end position="124"/>
    </location>
</feature>
<dbReference type="InterPro" id="IPR011622">
    <property type="entry name" value="7TMR_DISM_rcpt_extracell_dom2"/>
</dbReference>
<sequence length="124" mass="13612">MHQPLCSLLLLLCLACAMPVVADNALPLLKLSNADLAQPVSIERSLLLEDPGGQLTAAEVLQRITTDGREVRGTARIGYTRSAWWLAVQLQTPPAERLQLIIGQTFLDDLEIWLFDGEQPLAPL</sequence>
<dbReference type="Proteomes" id="UP001161697">
    <property type="component" value="Unassembled WGS sequence"/>
</dbReference>
<name>A0AA42GJH6_ECTOL</name>
<evidence type="ECO:0000256" key="1">
    <source>
        <dbReference type="SAM" id="SignalP"/>
    </source>
</evidence>